<dbReference type="AlphaFoldDB" id="A0A418WS89"/>
<keyword evidence="1" id="KW-0378">Hydrolase</keyword>
<evidence type="ECO:0000313" key="3">
    <source>
        <dbReference type="Proteomes" id="UP000286100"/>
    </source>
</evidence>
<dbReference type="InterPro" id="IPR009097">
    <property type="entry name" value="Cyclic_Pdiesterase"/>
</dbReference>
<protein>
    <submittedName>
        <fullName evidence="2">2'-5' RNA ligase</fullName>
    </submittedName>
</protein>
<dbReference type="PANTHER" id="PTHR35561:SF1">
    <property type="entry name" value="RNA 2',3'-CYCLIC PHOSPHODIESTERASE"/>
    <property type="match status" value="1"/>
</dbReference>
<gene>
    <name evidence="2" type="ORF">D3876_07555</name>
</gene>
<comment type="caution">
    <text evidence="2">The sequence shown here is derived from an EMBL/GenBank/DDBJ whole genome shotgun (WGS) entry which is preliminary data.</text>
</comment>
<dbReference type="OrthoDB" id="7770344at2"/>
<dbReference type="PANTHER" id="PTHR35561">
    <property type="entry name" value="RNA 2',3'-CYCLIC PHOSPHODIESTERASE"/>
    <property type="match status" value="1"/>
</dbReference>
<keyword evidence="3" id="KW-1185">Reference proteome</keyword>
<dbReference type="GO" id="GO:0004113">
    <property type="term" value="F:2',3'-cyclic-nucleotide 3'-phosphodiesterase activity"/>
    <property type="evidence" value="ECO:0007669"/>
    <property type="project" value="InterPro"/>
</dbReference>
<dbReference type="Proteomes" id="UP000286100">
    <property type="component" value="Unassembled WGS sequence"/>
</dbReference>
<dbReference type="Gene3D" id="3.90.1140.10">
    <property type="entry name" value="Cyclic phosphodiesterase"/>
    <property type="match status" value="1"/>
</dbReference>
<sequence>MNIRGYRVGVPAMKHSPIVLHRLLFAVRPPLTLARQIEQSAIWFRPGATRVRADNLHITLEIFEDHPTFPERLAEVLMEAGKAVAAEPVEIVLDQVSGSKRSVALRPRRRIPALDQLYKAIALEVKRAGLTPRPDYSFSPHVTVLYRDGAPFTQAIDPIRWTADELVLVHSLVGRTRHDVLGRWRLRGSRQYALL</sequence>
<name>A0A418WS89_9SPHN</name>
<proteinExistence type="predicted"/>
<reference evidence="2 3" key="1">
    <citation type="submission" date="2018-09" db="EMBL/GenBank/DDBJ databases">
        <authorList>
            <person name="Zhu H."/>
        </authorList>
    </citation>
    <scope>NUCLEOTIDE SEQUENCE [LARGE SCALE GENOMIC DNA]</scope>
    <source>
        <strain evidence="2 3">K2R01-6</strain>
    </source>
</reference>
<dbReference type="InterPro" id="IPR004175">
    <property type="entry name" value="RNA_CPDase"/>
</dbReference>
<keyword evidence="2" id="KW-0436">Ligase</keyword>
<evidence type="ECO:0000313" key="2">
    <source>
        <dbReference type="EMBL" id="RJF94101.1"/>
    </source>
</evidence>
<dbReference type="SUPFAM" id="SSF55144">
    <property type="entry name" value="LigT-like"/>
    <property type="match status" value="1"/>
</dbReference>
<evidence type="ECO:0000256" key="1">
    <source>
        <dbReference type="ARBA" id="ARBA00022801"/>
    </source>
</evidence>
<accession>A0A418WS89</accession>
<dbReference type="GO" id="GO:0016874">
    <property type="term" value="F:ligase activity"/>
    <property type="evidence" value="ECO:0007669"/>
    <property type="project" value="UniProtKB-KW"/>
</dbReference>
<organism evidence="2 3">
    <name type="scientific">Sphingomonas cavernae</name>
    <dbReference type="NCBI Taxonomy" id="2320861"/>
    <lineage>
        <taxon>Bacteria</taxon>
        <taxon>Pseudomonadati</taxon>
        <taxon>Pseudomonadota</taxon>
        <taxon>Alphaproteobacteria</taxon>
        <taxon>Sphingomonadales</taxon>
        <taxon>Sphingomonadaceae</taxon>
        <taxon>Sphingomonas</taxon>
    </lineage>
</organism>
<dbReference type="Pfam" id="PF13563">
    <property type="entry name" value="2_5_RNA_ligase2"/>
    <property type="match status" value="1"/>
</dbReference>
<dbReference type="EMBL" id="QYUM01000002">
    <property type="protein sequence ID" value="RJF94101.1"/>
    <property type="molecule type" value="Genomic_DNA"/>
</dbReference>
<dbReference type="GO" id="GO:0008664">
    <property type="term" value="F:RNA 2',3'-cyclic 3'-phosphodiesterase activity"/>
    <property type="evidence" value="ECO:0007669"/>
    <property type="project" value="InterPro"/>
</dbReference>